<keyword evidence="2" id="KW-0812">Transmembrane</keyword>
<evidence type="ECO:0008006" key="5">
    <source>
        <dbReference type="Google" id="ProtNLM"/>
    </source>
</evidence>
<sequence>MRARVFWLAFFRFIILILSLATLACHIANIVILMKNQPESKDWFPEHIPYVLYFVGPGVSLICAVALNMVSMSAVKSIRGDRSMGLLSLALMIAVIVYNTLEGGVFPWLAGSDAEDQPENVGKGFATYCNTYSNNEWSKLRCWLTDGAWLGCILIAAFWLFLIIFVYAQKSSDIYDDDYDVYDFKEDVPMAVASKNEQQTYHASSPTSNPAQPAGGNYYNNQPQGAYQEYDSYYDYPPQSPYAGYKQPVSTAGGPGGYAYPGNGTGYGQDDTVHMLADAGQPQYYSPHLNASAAPAAATPPAPSSPHVKAQTPNAY</sequence>
<keyword evidence="4" id="KW-1185">Reference proteome</keyword>
<feature type="region of interest" description="Disordered" evidence="1">
    <location>
        <begin position="283"/>
        <end position="316"/>
    </location>
</feature>
<dbReference type="EMBL" id="JAIXMP010000002">
    <property type="protein sequence ID" value="KAI9277067.1"/>
    <property type="molecule type" value="Genomic_DNA"/>
</dbReference>
<protein>
    <recommendedName>
        <fullName evidence="5">MARVEL domain-containing protein</fullName>
    </recommendedName>
</protein>
<feature type="compositionally biased region" description="Polar residues" evidence="1">
    <location>
        <begin position="196"/>
        <end position="211"/>
    </location>
</feature>
<organism evidence="3 4">
    <name type="scientific">Phascolomyces articulosus</name>
    <dbReference type="NCBI Taxonomy" id="60185"/>
    <lineage>
        <taxon>Eukaryota</taxon>
        <taxon>Fungi</taxon>
        <taxon>Fungi incertae sedis</taxon>
        <taxon>Mucoromycota</taxon>
        <taxon>Mucoromycotina</taxon>
        <taxon>Mucoromycetes</taxon>
        <taxon>Mucorales</taxon>
        <taxon>Lichtheimiaceae</taxon>
        <taxon>Phascolomyces</taxon>
    </lineage>
</organism>
<reference evidence="3" key="1">
    <citation type="journal article" date="2022" name="IScience">
        <title>Evolution of zygomycete secretomes and the origins of terrestrial fungal ecologies.</title>
        <authorList>
            <person name="Chang Y."/>
            <person name="Wang Y."/>
            <person name="Mondo S."/>
            <person name="Ahrendt S."/>
            <person name="Andreopoulos W."/>
            <person name="Barry K."/>
            <person name="Beard J."/>
            <person name="Benny G.L."/>
            <person name="Blankenship S."/>
            <person name="Bonito G."/>
            <person name="Cuomo C."/>
            <person name="Desiro A."/>
            <person name="Gervers K.A."/>
            <person name="Hundley H."/>
            <person name="Kuo A."/>
            <person name="LaButti K."/>
            <person name="Lang B.F."/>
            <person name="Lipzen A."/>
            <person name="O'Donnell K."/>
            <person name="Pangilinan J."/>
            <person name="Reynolds N."/>
            <person name="Sandor L."/>
            <person name="Smith M.E."/>
            <person name="Tsang A."/>
            <person name="Grigoriev I.V."/>
            <person name="Stajich J.E."/>
            <person name="Spatafora J.W."/>
        </authorList>
    </citation>
    <scope>NUCLEOTIDE SEQUENCE</scope>
    <source>
        <strain evidence="3">RSA 2281</strain>
    </source>
</reference>
<feature type="transmembrane region" description="Helical" evidence="2">
    <location>
        <begin position="83"/>
        <end position="101"/>
    </location>
</feature>
<feature type="transmembrane region" description="Helical" evidence="2">
    <location>
        <begin position="50"/>
        <end position="71"/>
    </location>
</feature>
<evidence type="ECO:0000256" key="1">
    <source>
        <dbReference type="SAM" id="MobiDB-lite"/>
    </source>
</evidence>
<name>A0AAD5PLH7_9FUNG</name>
<dbReference type="Proteomes" id="UP001209540">
    <property type="component" value="Unassembled WGS sequence"/>
</dbReference>
<accession>A0AAD5PLH7</accession>
<dbReference type="PROSITE" id="PS51257">
    <property type="entry name" value="PROKAR_LIPOPROTEIN"/>
    <property type="match status" value="1"/>
</dbReference>
<dbReference type="AlphaFoldDB" id="A0AAD5PLH7"/>
<gene>
    <name evidence="3" type="ORF">BDA99DRAFT_494797</name>
</gene>
<proteinExistence type="predicted"/>
<feature type="transmembrane region" description="Helical" evidence="2">
    <location>
        <begin position="147"/>
        <end position="168"/>
    </location>
</feature>
<reference evidence="3" key="2">
    <citation type="submission" date="2023-02" db="EMBL/GenBank/DDBJ databases">
        <authorList>
            <consortium name="DOE Joint Genome Institute"/>
            <person name="Mondo S.J."/>
            <person name="Chang Y."/>
            <person name="Wang Y."/>
            <person name="Ahrendt S."/>
            <person name="Andreopoulos W."/>
            <person name="Barry K."/>
            <person name="Beard J."/>
            <person name="Benny G.L."/>
            <person name="Blankenship S."/>
            <person name="Bonito G."/>
            <person name="Cuomo C."/>
            <person name="Desiro A."/>
            <person name="Gervers K.A."/>
            <person name="Hundley H."/>
            <person name="Kuo A."/>
            <person name="LaButti K."/>
            <person name="Lang B.F."/>
            <person name="Lipzen A."/>
            <person name="O'Donnell K."/>
            <person name="Pangilinan J."/>
            <person name="Reynolds N."/>
            <person name="Sandor L."/>
            <person name="Smith M.W."/>
            <person name="Tsang A."/>
            <person name="Grigoriev I.V."/>
            <person name="Stajich J.E."/>
            <person name="Spatafora J.W."/>
        </authorList>
    </citation>
    <scope>NUCLEOTIDE SEQUENCE</scope>
    <source>
        <strain evidence="3">RSA 2281</strain>
    </source>
</reference>
<keyword evidence="2" id="KW-1133">Transmembrane helix</keyword>
<feature type="transmembrane region" description="Helical" evidence="2">
    <location>
        <begin position="7"/>
        <end position="30"/>
    </location>
</feature>
<feature type="region of interest" description="Disordered" evidence="1">
    <location>
        <begin position="196"/>
        <end position="221"/>
    </location>
</feature>
<evidence type="ECO:0000313" key="4">
    <source>
        <dbReference type="Proteomes" id="UP001209540"/>
    </source>
</evidence>
<comment type="caution">
    <text evidence="3">The sequence shown here is derived from an EMBL/GenBank/DDBJ whole genome shotgun (WGS) entry which is preliminary data.</text>
</comment>
<evidence type="ECO:0000256" key="2">
    <source>
        <dbReference type="SAM" id="Phobius"/>
    </source>
</evidence>
<evidence type="ECO:0000313" key="3">
    <source>
        <dbReference type="EMBL" id="KAI9277067.1"/>
    </source>
</evidence>
<keyword evidence="2" id="KW-0472">Membrane</keyword>